<proteinExistence type="predicted"/>
<name>A0AAV1FUM9_XYRNO</name>
<evidence type="ECO:0000313" key="2">
    <source>
        <dbReference type="EMBL" id="CAJ1064895.1"/>
    </source>
</evidence>
<feature type="region of interest" description="Disordered" evidence="1">
    <location>
        <begin position="1"/>
        <end position="31"/>
    </location>
</feature>
<organism evidence="2 3">
    <name type="scientific">Xyrichtys novacula</name>
    <name type="common">Pearly razorfish</name>
    <name type="synonym">Hemipteronotus novacula</name>
    <dbReference type="NCBI Taxonomy" id="13765"/>
    <lineage>
        <taxon>Eukaryota</taxon>
        <taxon>Metazoa</taxon>
        <taxon>Chordata</taxon>
        <taxon>Craniata</taxon>
        <taxon>Vertebrata</taxon>
        <taxon>Euteleostomi</taxon>
        <taxon>Actinopterygii</taxon>
        <taxon>Neopterygii</taxon>
        <taxon>Teleostei</taxon>
        <taxon>Neoteleostei</taxon>
        <taxon>Acanthomorphata</taxon>
        <taxon>Eupercaria</taxon>
        <taxon>Labriformes</taxon>
        <taxon>Labridae</taxon>
        <taxon>Xyrichtys</taxon>
    </lineage>
</organism>
<reference evidence="2" key="1">
    <citation type="submission" date="2023-08" db="EMBL/GenBank/DDBJ databases">
        <authorList>
            <person name="Alioto T."/>
            <person name="Alioto T."/>
            <person name="Gomez Garrido J."/>
        </authorList>
    </citation>
    <scope>NUCLEOTIDE SEQUENCE</scope>
</reference>
<keyword evidence="3" id="KW-1185">Reference proteome</keyword>
<dbReference type="AlphaFoldDB" id="A0AAV1FUM9"/>
<dbReference type="Proteomes" id="UP001178508">
    <property type="component" value="Chromosome 10"/>
</dbReference>
<feature type="compositionally biased region" description="Acidic residues" evidence="1">
    <location>
        <begin position="17"/>
        <end position="31"/>
    </location>
</feature>
<evidence type="ECO:0000313" key="3">
    <source>
        <dbReference type="Proteomes" id="UP001178508"/>
    </source>
</evidence>
<evidence type="ECO:0000256" key="1">
    <source>
        <dbReference type="SAM" id="MobiDB-lite"/>
    </source>
</evidence>
<feature type="compositionally biased region" description="Basic and acidic residues" evidence="1">
    <location>
        <begin position="1"/>
        <end position="11"/>
    </location>
</feature>
<dbReference type="EMBL" id="OY660873">
    <property type="protein sequence ID" value="CAJ1064895.1"/>
    <property type="molecule type" value="Genomic_DNA"/>
</dbReference>
<sequence length="217" mass="25212">MEGGRSLDLRGRRVMTTEEEEEEEEEEESSEECLLWDGVQGGGMLRWRDEWGRVWRRRRVMGGLRDLAACQLITTRGIPAALMIVRACLLRLLALYCNIRFYRLETEQKLQLIRERHEVCLKEQVSQNPANIVQESPRTRIKQVEIRLKKTLLESEPKVADYPFILILSSTAALKTSLLRDTETYIQRQQSDRWIGPVLLQGQCGEKRNYSSSCEAL</sequence>
<accession>A0AAV1FUM9</accession>
<gene>
    <name evidence="2" type="ORF">XNOV1_A031451</name>
</gene>
<protein>
    <submittedName>
        <fullName evidence="2">Uncharacterized protein</fullName>
    </submittedName>
</protein>